<evidence type="ECO:0000313" key="7">
    <source>
        <dbReference type="EMBL" id="SEN97858.1"/>
    </source>
</evidence>
<dbReference type="CDD" id="cd06171">
    <property type="entry name" value="Sigma70_r4"/>
    <property type="match status" value="1"/>
</dbReference>
<reference evidence="7 8" key="1">
    <citation type="submission" date="2016-10" db="EMBL/GenBank/DDBJ databases">
        <authorList>
            <person name="de Groot N.N."/>
        </authorList>
    </citation>
    <scope>NUCLEOTIDE SEQUENCE [LARGE SCALE GENOMIC DNA]</scope>
    <source>
        <strain evidence="7 8">CGMCC 1.10238</strain>
    </source>
</reference>
<dbReference type="SUPFAM" id="SSF88946">
    <property type="entry name" value="Sigma2 domain of RNA polymerase sigma factors"/>
    <property type="match status" value="1"/>
</dbReference>
<accession>A0A1H8KZN9</accession>
<comment type="similarity">
    <text evidence="1">Belongs to the sigma-70 factor family. ECF subfamily.</text>
</comment>
<evidence type="ECO:0000256" key="2">
    <source>
        <dbReference type="ARBA" id="ARBA00023015"/>
    </source>
</evidence>
<dbReference type="Pfam" id="PF04542">
    <property type="entry name" value="Sigma70_r2"/>
    <property type="match status" value="1"/>
</dbReference>
<sequence>MIRGRFHSQTKPVSAEAFGRLPKFCPNLFYYRNRYFCRVAEEANVKRNVEGEGRQLEEAEWISAVLNGERQAFAHLVTRYQGLVYRVCIKITGESESAKDMAQEVFIKAYKALPSFRGQSSFSTWLYRIAYRTCLDWKRANDREWKYRSMADYTENDYVTSQTPEHAALRKEASEELGQSVNSLAEPYRSVVQLYYFNRQSYQEIAEAKGISVKTVESQLYRARQIMRRKGERWE</sequence>
<dbReference type="RefSeq" id="WP_051499262.1">
    <property type="nucleotide sequence ID" value="NZ_FODH01000004.1"/>
</dbReference>
<dbReference type="PANTHER" id="PTHR43133:SF51">
    <property type="entry name" value="RNA POLYMERASE SIGMA FACTOR"/>
    <property type="match status" value="1"/>
</dbReference>
<feature type="domain" description="RNA polymerase sigma-70 region 2" evidence="5">
    <location>
        <begin position="76"/>
        <end position="143"/>
    </location>
</feature>
<dbReference type="InterPro" id="IPR013324">
    <property type="entry name" value="RNA_pol_sigma_r3/r4-like"/>
</dbReference>
<dbReference type="STRING" id="1333845.SAMN04487895_10478"/>
<dbReference type="GO" id="GO:0006352">
    <property type="term" value="P:DNA-templated transcription initiation"/>
    <property type="evidence" value="ECO:0007669"/>
    <property type="project" value="InterPro"/>
</dbReference>
<evidence type="ECO:0000256" key="1">
    <source>
        <dbReference type="ARBA" id="ARBA00010641"/>
    </source>
</evidence>
<evidence type="ECO:0000313" key="8">
    <source>
        <dbReference type="Proteomes" id="UP000198809"/>
    </source>
</evidence>
<name>A0A1H8KZN9_9BACL</name>
<organism evidence="7 8">
    <name type="scientific">Paenibacillus sophorae</name>
    <dbReference type="NCBI Taxonomy" id="1333845"/>
    <lineage>
        <taxon>Bacteria</taxon>
        <taxon>Bacillati</taxon>
        <taxon>Bacillota</taxon>
        <taxon>Bacilli</taxon>
        <taxon>Bacillales</taxon>
        <taxon>Paenibacillaceae</taxon>
        <taxon>Paenibacillus</taxon>
    </lineage>
</organism>
<proteinExistence type="inferred from homology"/>
<evidence type="ECO:0000259" key="5">
    <source>
        <dbReference type="Pfam" id="PF04542"/>
    </source>
</evidence>
<dbReference type="InterPro" id="IPR039425">
    <property type="entry name" value="RNA_pol_sigma-70-like"/>
</dbReference>
<dbReference type="SUPFAM" id="SSF88659">
    <property type="entry name" value="Sigma3 and sigma4 domains of RNA polymerase sigma factors"/>
    <property type="match status" value="1"/>
</dbReference>
<evidence type="ECO:0000256" key="3">
    <source>
        <dbReference type="ARBA" id="ARBA00023082"/>
    </source>
</evidence>
<dbReference type="InterPro" id="IPR036388">
    <property type="entry name" value="WH-like_DNA-bd_sf"/>
</dbReference>
<dbReference type="NCBIfam" id="TIGR02937">
    <property type="entry name" value="sigma70-ECF"/>
    <property type="match status" value="1"/>
</dbReference>
<dbReference type="InterPro" id="IPR007627">
    <property type="entry name" value="RNA_pol_sigma70_r2"/>
</dbReference>
<gene>
    <name evidence="7" type="ORF">SAMN04487895_10478</name>
</gene>
<dbReference type="Proteomes" id="UP000198809">
    <property type="component" value="Unassembled WGS sequence"/>
</dbReference>
<dbReference type="GO" id="GO:0016987">
    <property type="term" value="F:sigma factor activity"/>
    <property type="evidence" value="ECO:0007669"/>
    <property type="project" value="UniProtKB-KW"/>
</dbReference>
<dbReference type="PANTHER" id="PTHR43133">
    <property type="entry name" value="RNA POLYMERASE ECF-TYPE SIGMA FACTO"/>
    <property type="match status" value="1"/>
</dbReference>
<keyword evidence="2" id="KW-0805">Transcription regulation</keyword>
<dbReference type="InterPro" id="IPR014284">
    <property type="entry name" value="RNA_pol_sigma-70_dom"/>
</dbReference>
<dbReference type="InterPro" id="IPR013325">
    <property type="entry name" value="RNA_pol_sigma_r2"/>
</dbReference>
<dbReference type="EMBL" id="FODH01000004">
    <property type="protein sequence ID" value="SEN97858.1"/>
    <property type="molecule type" value="Genomic_DNA"/>
</dbReference>
<feature type="domain" description="RNA polymerase sigma factor 70 region 4 type 2" evidence="6">
    <location>
        <begin position="175"/>
        <end position="225"/>
    </location>
</feature>
<dbReference type="Gene3D" id="1.10.10.10">
    <property type="entry name" value="Winged helix-like DNA-binding domain superfamily/Winged helix DNA-binding domain"/>
    <property type="match status" value="1"/>
</dbReference>
<dbReference type="Pfam" id="PF08281">
    <property type="entry name" value="Sigma70_r4_2"/>
    <property type="match status" value="1"/>
</dbReference>
<dbReference type="InterPro" id="IPR013249">
    <property type="entry name" value="RNA_pol_sigma70_r4_t2"/>
</dbReference>
<keyword evidence="4" id="KW-0804">Transcription</keyword>
<dbReference type="GO" id="GO:0003677">
    <property type="term" value="F:DNA binding"/>
    <property type="evidence" value="ECO:0007669"/>
    <property type="project" value="InterPro"/>
</dbReference>
<dbReference type="Gene3D" id="1.10.1740.10">
    <property type="match status" value="1"/>
</dbReference>
<keyword evidence="3" id="KW-0731">Sigma factor</keyword>
<protein>
    <submittedName>
        <fullName evidence="7">RNA polymerase sigma-70 factor, ECF subfamily</fullName>
    </submittedName>
</protein>
<evidence type="ECO:0000256" key="4">
    <source>
        <dbReference type="ARBA" id="ARBA00023163"/>
    </source>
</evidence>
<evidence type="ECO:0000259" key="6">
    <source>
        <dbReference type="Pfam" id="PF08281"/>
    </source>
</evidence>
<dbReference type="AlphaFoldDB" id="A0A1H8KZN9"/>